<feature type="region of interest" description="Disordered" evidence="1">
    <location>
        <begin position="163"/>
        <end position="192"/>
    </location>
</feature>
<organism evidence="2 3">
    <name type="scientific">Linnemannia exigua</name>
    <dbReference type="NCBI Taxonomy" id="604196"/>
    <lineage>
        <taxon>Eukaryota</taxon>
        <taxon>Fungi</taxon>
        <taxon>Fungi incertae sedis</taxon>
        <taxon>Mucoromycota</taxon>
        <taxon>Mortierellomycotina</taxon>
        <taxon>Mortierellomycetes</taxon>
        <taxon>Mortierellales</taxon>
        <taxon>Mortierellaceae</taxon>
        <taxon>Linnemannia</taxon>
    </lineage>
</organism>
<feature type="region of interest" description="Disordered" evidence="1">
    <location>
        <begin position="821"/>
        <end position="850"/>
    </location>
</feature>
<proteinExistence type="predicted"/>
<dbReference type="InterPro" id="IPR032675">
    <property type="entry name" value="LRR_dom_sf"/>
</dbReference>
<dbReference type="SUPFAM" id="SSF52047">
    <property type="entry name" value="RNI-like"/>
    <property type="match status" value="1"/>
</dbReference>
<sequence>MQRQRQQFRCGDKIVNLEVQGDTPPYHSAMDDIIIHFPLACRFRVGDDEVVFLKDKSGERYKPWRIRHYPDECVDVINRQDSYSLQSPPSSAGSINIDVDVYNTHEPNLSASSIASSIEPLNVGVHNAHHRTLSASSIGGLNVGVYKTHHRNLSANSIASSYISPAQTSRSRSPSASESLPTPLSSPSSSSPSIPFAFRCVSPADKGMMSLRSPPDSFQDGRSSPFLFFPDYAECSEYSEYDIPEPVSHYSLTTRQAHGKQVASMFNIMELVNQFKELKHEVRMANSKLHKEEMHRQTLDQLKVVQRRVDAALTQNFELHEYPIPRLFVILPEKKRDKSGKSFFEIIKTKNLLQEKFRLHFLCECGEQTCGDNYNLDTSGPGKMDKNHPDRIHLADHEGYEISRPNKFFEQYGPYVLGVLRVLQACVGAASIVAPPLVHVQTALDSMARVTETVTKNTLDAVTMSIDYLQTNLSQEALLESFELNSENPEQSATSLKALEGADLRRLDTFLRNKDQDKILGKLYRVTTSKGHVKWVCLEHYEYSYKAMAMASFIELVKTYRGVYEQYLCKVTITLPNSNAADDFFDRLKDDGDKINELDLTLKWVFTTLDLQQIVRAICRSKIKFLKMDLSDRRTRLDPTQTENRYRPLIDLFSNRDLQTLSLQGIISFGYRTGDLPASFQSSSLRTYQHLNGIGAKDTSKIAHILSLCPKLVDLRLGSELASIIDDGLCEAIGSLHSLEVLHLWNFKTRDDHPVKGLLSNVINGTKHLRELVVINTPVESWELQAVVETFSRTLEVLILDPIYSEFNLATIIRKEPAQPAYKPAPVPSSKSGMSWRNSTQQRPALQATPHPVAPFSKLRQLHLNTDLSDDSSQSLARIMPRLSLTHFGLYKNIPMDAVISATDFSTVRSVYFCKFTGADLIPMWKSFPEFGGSNKIESVSLERVRSPGTRLVRDCLAKIAIKRLWIGGVKSIYLKQLFSTMDLSKLEVLAIVNCEYTWDVEAILAKRHVDISDKLRVFVACNNQCSDIGDPNTYKEDARNGDTDCYARLRPHQVWTDTSVNDMNLRHKLMVRME</sequence>
<dbReference type="AlphaFoldDB" id="A0AAD4DH46"/>
<dbReference type="PANTHER" id="PTHR47679:SF2">
    <property type="entry name" value="C-TERMINAL OF ROC (COR) DOMAIN-CONTAINING PROTEIN"/>
    <property type="match status" value="1"/>
</dbReference>
<keyword evidence="3" id="KW-1185">Reference proteome</keyword>
<dbReference type="EMBL" id="JAAAIL010000224">
    <property type="protein sequence ID" value="KAG0278051.1"/>
    <property type="molecule type" value="Genomic_DNA"/>
</dbReference>
<dbReference type="Gene3D" id="3.80.10.10">
    <property type="entry name" value="Ribonuclease Inhibitor"/>
    <property type="match status" value="1"/>
</dbReference>
<feature type="compositionally biased region" description="Polar residues" evidence="1">
    <location>
        <begin position="829"/>
        <end position="844"/>
    </location>
</feature>
<name>A0AAD4DH46_9FUNG</name>
<feature type="compositionally biased region" description="Low complexity" evidence="1">
    <location>
        <begin position="164"/>
        <end position="192"/>
    </location>
</feature>
<evidence type="ECO:0000313" key="3">
    <source>
        <dbReference type="Proteomes" id="UP001194580"/>
    </source>
</evidence>
<gene>
    <name evidence="2" type="ORF">BGZ95_004813</name>
</gene>
<evidence type="ECO:0000313" key="2">
    <source>
        <dbReference type="EMBL" id="KAG0278051.1"/>
    </source>
</evidence>
<comment type="caution">
    <text evidence="2">The sequence shown here is derived from an EMBL/GenBank/DDBJ whole genome shotgun (WGS) entry which is preliminary data.</text>
</comment>
<accession>A0AAD4DH46</accession>
<dbReference type="Proteomes" id="UP001194580">
    <property type="component" value="Unassembled WGS sequence"/>
</dbReference>
<reference evidence="2" key="1">
    <citation type="journal article" date="2020" name="Fungal Divers.">
        <title>Resolving the Mortierellaceae phylogeny through synthesis of multi-gene phylogenetics and phylogenomics.</title>
        <authorList>
            <person name="Vandepol N."/>
            <person name="Liber J."/>
            <person name="Desiro A."/>
            <person name="Na H."/>
            <person name="Kennedy M."/>
            <person name="Barry K."/>
            <person name="Grigoriev I.V."/>
            <person name="Miller A.N."/>
            <person name="O'Donnell K."/>
            <person name="Stajich J.E."/>
            <person name="Bonito G."/>
        </authorList>
    </citation>
    <scope>NUCLEOTIDE SEQUENCE</scope>
    <source>
        <strain evidence="2">NRRL 28262</strain>
    </source>
</reference>
<protein>
    <recommendedName>
        <fullName evidence="4">RNI-like protein</fullName>
    </recommendedName>
</protein>
<dbReference type="PANTHER" id="PTHR47679">
    <property type="entry name" value="PROTEIN TORNADO 1"/>
    <property type="match status" value="1"/>
</dbReference>
<evidence type="ECO:0000256" key="1">
    <source>
        <dbReference type="SAM" id="MobiDB-lite"/>
    </source>
</evidence>
<evidence type="ECO:0008006" key="4">
    <source>
        <dbReference type="Google" id="ProtNLM"/>
    </source>
</evidence>